<evidence type="ECO:0000259" key="4">
    <source>
        <dbReference type="Pfam" id="PF06458"/>
    </source>
</evidence>
<gene>
    <name evidence="5" type="ORF">I6N96_01845</name>
</gene>
<dbReference type="EMBL" id="JAEDXU010000001">
    <property type="protein sequence ID" value="MBP1045005.1"/>
    <property type="molecule type" value="Genomic_DNA"/>
</dbReference>
<evidence type="ECO:0000256" key="1">
    <source>
        <dbReference type="ARBA" id="ARBA00022737"/>
    </source>
</evidence>
<feature type="chain" id="PRO_5046741212" evidence="3">
    <location>
        <begin position="26"/>
        <end position="458"/>
    </location>
</feature>
<feature type="compositionally biased region" description="Acidic residues" evidence="2">
    <location>
        <begin position="79"/>
        <end position="114"/>
    </location>
</feature>
<reference evidence="5 6" key="1">
    <citation type="submission" date="2020-12" db="EMBL/GenBank/DDBJ databases">
        <title>Vagococcus allomyrinae sp. nov. and Enterococcus lavae sp. nov., isolated from the larvae of Allomyrina dichotoma.</title>
        <authorList>
            <person name="Lee S.D."/>
        </authorList>
    </citation>
    <scope>NUCLEOTIDE SEQUENCE [LARGE SCALE GENOMIC DNA]</scope>
    <source>
        <strain evidence="5 6">BWM-S5</strain>
    </source>
</reference>
<keyword evidence="1" id="KW-0677">Repeat</keyword>
<name>A0ABS4CF04_9ENTE</name>
<organism evidence="5 6">
    <name type="scientific">Enterococcus larvae</name>
    <dbReference type="NCBI Taxonomy" id="2794352"/>
    <lineage>
        <taxon>Bacteria</taxon>
        <taxon>Bacillati</taxon>
        <taxon>Bacillota</taxon>
        <taxon>Bacilli</taxon>
        <taxon>Lactobacillales</taxon>
        <taxon>Enterococcaceae</taxon>
        <taxon>Enterococcus</taxon>
    </lineage>
</organism>
<evidence type="ECO:0000256" key="2">
    <source>
        <dbReference type="SAM" id="MobiDB-lite"/>
    </source>
</evidence>
<dbReference type="Proteomes" id="UP000673375">
    <property type="component" value="Unassembled WGS sequence"/>
</dbReference>
<feature type="region of interest" description="Disordered" evidence="2">
    <location>
        <begin position="64"/>
        <end position="114"/>
    </location>
</feature>
<dbReference type="Gene3D" id="3.10.20.320">
    <property type="entry name" value="Putative peptidoglycan bound protein (lpxtg motif)"/>
    <property type="match status" value="1"/>
</dbReference>
<dbReference type="Pfam" id="PF06458">
    <property type="entry name" value="MucBP"/>
    <property type="match status" value="1"/>
</dbReference>
<dbReference type="RefSeq" id="WP_209555794.1">
    <property type="nucleotide sequence ID" value="NZ_JAEDXU010000001.1"/>
</dbReference>
<evidence type="ECO:0000313" key="6">
    <source>
        <dbReference type="Proteomes" id="UP000673375"/>
    </source>
</evidence>
<feature type="signal peptide" evidence="3">
    <location>
        <begin position="1"/>
        <end position="25"/>
    </location>
</feature>
<keyword evidence="6" id="KW-1185">Reference proteome</keyword>
<evidence type="ECO:0000313" key="5">
    <source>
        <dbReference type="EMBL" id="MBP1045005.1"/>
    </source>
</evidence>
<accession>A0ABS4CF04</accession>
<keyword evidence="3" id="KW-0732">Signal</keyword>
<sequence>MKKKIYGMLVVLCCPVILNAQHVFAEELPTEGTDASAVVEEIMAEALMTVPEAAVEVFTEPVVEESTEVIEDSTSVDSSTDETEESSTEITEETNESATEESVEDSIELSEESVEVPVEDTIVQEEAEADTLSVEEVEPAAARAATVSTTIKLTVNGTVIHSEVFSGAEGDYYSYLLRDFSEYKVHSISDDRFGARQTGDFATLYIPLVSDAPEVIVELVSNTTVGVFFNLATTTGRMLTSEYGEHPVQVIYQENGERTYSYTPPAVEYYEYIGPEVITGEFDDSGMITVELAYYARSTYSMTVEYVDEFGKHIDTEVFHDAIWGYDYLFTPKTFPGRTLISVDGQSINELRLPYRIVMFPRENMTMTVVYSAIPETIPENPITPEDVLDSQGTDSVLEQVGSENLVPLKTIQPIENKKIILPETGEEMNSVAVMVGTALFLQAGYMMLKKKRDESEL</sequence>
<dbReference type="InterPro" id="IPR009459">
    <property type="entry name" value="MucBP_dom"/>
</dbReference>
<dbReference type="NCBIfam" id="TIGR01167">
    <property type="entry name" value="LPXTG_anchor"/>
    <property type="match status" value="1"/>
</dbReference>
<evidence type="ECO:0000256" key="3">
    <source>
        <dbReference type="SAM" id="SignalP"/>
    </source>
</evidence>
<proteinExistence type="predicted"/>
<comment type="caution">
    <text evidence="5">The sequence shown here is derived from an EMBL/GenBank/DDBJ whole genome shotgun (WGS) entry which is preliminary data.</text>
</comment>
<feature type="domain" description="MucBP" evidence="4">
    <location>
        <begin position="303"/>
        <end position="371"/>
    </location>
</feature>
<protein>
    <submittedName>
        <fullName evidence="5">MucBP domain-containing protein</fullName>
    </submittedName>
</protein>